<accession>A0A146FYS9</accession>
<gene>
    <name evidence="1" type="ORF">RIB2604_03101950</name>
</gene>
<sequence length="104" mass="11274">MEREFTASMTCYPSTNVPSISGLNVPSGMAQTDMASHDRSSLHETLWTGRTYDEGAVEKENVTEYFLDSTATGLCDRLSTSRSFLLLAGALPDVPGTAKPKQQP</sequence>
<reference evidence="1 2" key="1">
    <citation type="journal article" date="2016" name="DNA Res.">
        <title>Genome sequence of Aspergillus luchuensis NBRC 4314.</title>
        <authorList>
            <person name="Yamada O."/>
            <person name="Machida M."/>
            <person name="Hosoyama A."/>
            <person name="Goto M."/>
            <person name="Takahashi T."/>
            <person name="Futagami T."/>
            <person name="Yamagata Y."/>
            <person name="Takeuchi M."/>
            <person name="Kobayashi T."/>
            <person name="Koike H."/>
            <person name="Abe K."/>
            <person name="Asai K."/>
            <person name="Arita M."/>
            <person name="Fujita N."/>
            <person name="Fukuda K."/>
            <person name="Higa K."/>
            <person name="Horikawa H."/>
            <person name="Ishikawa T."/>
            <person name="Jinno K."/>
            <person name="Kato Y."/>
            <person name="Kirimura K."/>
            <person name="Mizutani O."/>
            <person name="Nakasone K."/>
            <person name="Sano M."/>
            <person name="Shiraishi Y."/>
            <person name="Tsukahara M."/>
            <person name="Gomi K."/>
        </authorList>
    </citation>
    <scope>NUCLEOTIDE SEQUENCE [LARGE SCALE GENOMIC DNA]</scope>
    <source>
        <strain evidence="1 2">RIB 2604</strain>
    </source>
</reference>
<evidence type="ECO:0000313" key="1">
    <source>
        <dbReference type="EMBL" id="GAT29861.1"/>
    </source>
</evidence>
<name>A0A146FYS9_ASPKA</name>
<dbReference type="AlphaFoldDB" id="A0A146FYS9"/>
<protein>
    <submittedName>
        <fullName evidence="1">Ankyrin repeat protein</fullName>
    </submittedName>
</protein>
<organism evidence="1 2">
    <name type="scientific">Aspergillus kawachii</name>
    <name type="common">White koji mold</name>
    <name type="synonym">Aspergillus awamori var. kawachi</name>
    <dbReference type="NCBI Taxonomy" id="1069201"/>
    <lineage>
        <taxon>Eukaryota</taxon>
        <taxon>Fungi</taxon>
        <taxon>Dikarya</taxon>
        <taxon>Ascomycota</taxon>
        <taxon>Pezizomycotina</taxon>
        <taxon>Eurotiomycetes</taxon>
        <taxon>Eurotiomycetidae</taxon>
        <taxon>Eurotiales</taxon>
        <taxon>Aspergillaceae</taxon>
        <taxon>Aspergillus</taxon>
        <taxon>Aspergillus subgen. Circumdati</taxon>
    </lineage>
</organism>
<comment type="caution">
    <text evidence="1">The sequence shown here is derived from an EMBL/GenBank/DDBJ whole genome shotgun (WGS) entry which is preliminary data.</text>
</comment>
<dbReference type="EMBL" id="BCWF01000030">
    <property type="protein sequence ID" value="GAT29861.1"/>
    <property type="molecule type" value="Genomic_DNA"/>
</dbReference>
<dbReference type="Proteomes" id="UP000075230">
    <property type="component" value="Unassembled WGS sequence"/>
</dbReference>
<proteinExistence type="predicted"/>
<evidence type="ECO:0000313" key="2">
    <source>
        <dbReference type="Proteomes" id="UP000075230"/>
    </source>
</evidence>
<reference evidence="2" key="2">
    <citation type="submission" date="2016-02" db="EMBL/GenBank/DDBJ databases">
        <title>Genome sequencing of Aspergillus luchuensis NBRC 4314.</title>
        <authorList>
            <person name="Yamada O."/>
        </authorList>
    </citation>
    <scope>NUCLEOTIDE SEQUENCE [LARGE SCALE GENOMIC DNA]</scope>
    <source>
        <strain evidence="2">RIB 2604</strain>
    </source>
</reference>